<feature type="compositionally biased region" description="Low complexity" evidence="6">
    <location>
        <begin position="542"/>
        <end position="561"/>
    </location>
</feature>
<dbReference type="InterPro" id="IPR002043">
    <property type="entry name" value="UDG_fam1"/>
</dbReference>
<feature type="compositionally biased region" description="Acidic residues" evidence="6">
    <location>
        <begin position="630"/>
        <end position="659"/>
    </location>
</feature>
<feature type="region of interest" description="Disordered" evidence="6">
    <location>
        <begin position="97"/>
        <end position="165"/>
    </location>
</feature>
<sequence>MSNNTYKIEYAKSGRSSCKAKQCKGNIPKETIRIAKVYPSARFEDDGTAVDYFHPQCLFDSQVRARKTTKKVEEIEDLEGFEELSKKDQAAIKQMLQDHLDLKSGKGKKKTTTKKPKKDKEPKQKKFEDFMFHGSDNEGEKKSSSSHTASANTSGDTGITTQPKQIDVKHALSSRWSKSFDPEFLSKFGFDQFLGKKRNSSHLPNNNMVFSALNSVPTPSDVSVVILGQSPIPKRESASGFSYCDGAAQSWRLDKCKATTRNFIKAALLSKGWISKSDDVETVQEALKEIDLPSDAAKDWFKATARQGVLWLNTTMTCTEDKEDDRKPHEQIWSPFIEEVIRVIFNSKVNDSTSDIKGIVFLLLGKHFNGWKQTIEKVHSEIMGIVPIEFIEGNSPVLETFHNTNYLVQTNSMLSKMSTPEIDWFPSSQTDDDYEDEDEEEEEEEEESATAASSATDRSKTTSSPPPKKSSVLAFDEDDMFDTKDTRDEGNSGSIGTNTEIGDDFALLVQEDGTKIKMSDGEDLTLGRQSLQIRDLLAHMNTSKPVNKKSTSTTTTPSTSTKKSKSPPADDSFDAIEKKDLEFAKKLQEEEEKMFQSKGNSDDESSKKRKKPTKKETKPKPKKKVKKNEDDYDDEDIYGFDDDDDEDYVPDEQDDDDDYVPPKTRSQSKPKCKYWDTCYRTNPQHLAEFLHPK</sequence>
<accession>D3AXK0</accession>
<evidence type="ECO:0000256" key="5">
    <source>
        <dbReference type="ARBA" id="ARBA00023242"/>
    </source>
</evidence>
<dbReference type="FunCoup" id="D3AXK0">
    <property type="interactions" value="537"/>
</dbReference>
<evidence type="ECO:0000313" key="9">
    <source>
        <dbReference type="Proteomes" id="UP000001396"/>
    </source>
</evidence>
<keyword evidence="4" id="KW-0862">Zinc</keyword>
<protein>
    <submittedName>
        <fullName evidence="8">SMAD/FHA domain-containing protein</fullName>
    </submittedName>
</protein>
<dbReference type="InterPro" id="IPR036895">
    <property type="entry name" value="Uracil-DNA_glycosylase-like_sf"/>
</dbReference>
<dbReference type="GeneID" id="31356362"/>
<comment type="subcellular location">
    <subcellularLocation>
        <location evidence="1">Nucleus</location>
    </subcellularLocation>
</comment>
<dbReference type="InterPro" id="IPR019406">
    <property type="entry name" value="APLF_PBZ"/>
</dbReference>
<reference evidence="8 9" key="1">
    <citation type="journal article" date="2011" name="Genome Res.">
        <title>Phylogeny-wide analysis of social amoeba genomes highlights ancient origins for complex intercellular communication.</title>
        <authorList>
            <person name="Heidel A.J."/>
            <person name="Lawal H.M."/>
            <person name="Felder M."/>
            <person name="Schilde C."/>
            <person name="Helps N.R."/>
            <person name="Tunggal B."/>
            <person name="Rivero F."/>
            <person name="John U."/>
            <person name="Schleicher M."/>
            <person name="Eichinger L."/>
            <person name="Platzer M."/>
            <person name="Noegel A.A."/>
            <person name="Schaap P."/>
            <person name="Gloeckner G."/>
        </authorList>
    </citation>
    <scope>NUCLEOTIDE SEQUENCE [LARGE SCALE GENOMIC DNA]</scope>
    <source>
        <strain evidence="9">ATCC 26659 / Pp 5 / PN500</strain>
    </source>
</reference>
<gene>
    <name evidence="8" type="ORF">PPL_00831</name>
</gene>
<dbReference type="SMART" id="SM01336">
    <property type="entry name" value="zf-PARP"/>
    <property type="match status" value="1"/>
</dbReference>
<dbReference type="EMBL" id="ADBJ01000003">
    <property type="protein sequence ID" value="EFA86269.1"/>
    <property type="molecule type" value="Genomic_DNA"/>
</dbReference>
<feature type="compositionally biased region" description="Basic and acidic residues" evidence="6">
    <location>
        <begin position="481"/>
        <end position="490"/>
    </location>
</feature>
<organism evidence="8 9">
    <name type="scientific">Heterostelium pallidum (strain ATCC 26659 / Pp 5 / PN500)</name>
    <name type="common">Cellular slime mold</name>
    <name type="synonym">Polysphondylium pallidum</name>
    <dbReference type="NCBI Taxonomy" id="670386"/>
    <lineage>
        <taxon>Eukaryota</taxon>
        <taxon>Amoebozoa</taxon>
        <taxon>Evosea</taxon>
        <taxon>Eumycetozoa</taxon>
        <taxon>Dictyostelia</taxon>
        <taxon>Acytosteliales</taxon>
        <taxon>Acytosteliaceae</taxon>
        <taxon>Heterostelium</taxon>
    </lineage>
</organism>
<dbReference type="GO" id="GO:0005739">
    <property type="term" value="C:mitochondrion"/>
    <property type="evidence" value="ECO:0007669"/>
    <property type="project" value="TreeGrafter"/>
</dbReference>
<dbReference type="Pfam" id="PF00645">
    <property type="entry name" value="zf-PARP"/>
    <property type="match status" value="1"/>
</dbReference>
<feature type="compositionally biased region" description="Low complexity" evidence="6">
    <location>
        <begin position="145"/>
        <end position="154"/>
    </location>
</feature>
<dbReference type="GO" id="GO:0008270">
    <property type="term" value="F:zinc ion binding"/>
    <property type="evidence" value="ECO:0007669"/>
    <property type="project" value="UniProtKB-KW"/>
</dbReference>
<dbReference type="PROSITE" id="PS50064">
    <property type="entry name" value="ZF_PARP_2"/>
    <property type="match status" value="1"/>
</dbReference>
<evidence type="ECO:0000313" key="8">
    <source>
        <dbReference type="EMBL" id="EFA86269.1"/>
    </source>
</evidence>
<comment type="caution">
    <text evidence="8">The sequence shown here is derived from an EMBL/GenBank/DDBJ whole genome shotgun (WGS) entry which is preliminary data.</text>
</comment>
<proteinExistence type="predicted"/>
<dbReference type="SUPFAM" id="SSF57716">
    <property type="entry name" value="Glucocorticoid receptor-like (DNA-binding domain)"/>
    <property type="match status" value="1"/>
</dbReference>
<feature type="compositionally biased region" description="Basic and acidic residues" evidence="6">
    <location>
        <begin position="118"/>
        <end position="143"/>
    </location>
</feature>
<evidence type="ECO:0000256" key="1">
    <source>
        <dbReference type="ARBA" id="ARBA00004123"/>
    </source>
</evidence>
<dbReference type="Gene3D" id="3.30.1740.10">
    <property type="entry name" value="Zinc finger, PARP-type"/>
    <property type="match status" value="1"/>
</dbReference>
<dbReference type="SUPFAM" id="SSF52141">
    <property type="entry name" value="Uracil-DNA glycosylase-like"/>
    <property type="match status" value="1"/>
</dbReference>
<keyword evidence="5" id="KW-0539">Nucleus</keyword>
<dbReference type="InParanoid" id="D3AXK0"/>
<feature type="compositionally biased region" description="Acidic residues" evidence="6">
    <location>
        <begin position="430"/>
        <end position="448"/>
    </location>
</feature>
<dbReference type="GO" id="GO:0097510">
    <property type="term" value="P:base-excision repair, AP site formation via deaminated base removal"/>
    <property type="evidence" value="ECO:0007669"/>
    <property type="project" value="TreeGrafter"/>
</dbReference>
<feature type="compositionally biased region" description="Polar residues" evidence="6">
    <location>
        <begin position="491"/>
        <end position="500"/>
    </location>
</feature>
<dbReference type="GO" id="GO:0004844">
    <property type="term" value="F:uracil DNA N-glycosylase activity"/>
    <property type="evidence" value="ECO:0007669"/>
    <property type="project" value="InterPro"/>
</dbReference>
<dbReference type="Proteomes" id="UP000001396">
    <property type="component" value="Unassembled WGS sequence"/>
</dbReference>
<evidence type="ECO:0000256" key="6">
    <source>
        <dbReference type="SAM" id="MobiDB-lite"/>
    </source>
</evidence>
<keyword evidence="3" id="KW-0863">Zinc-finger</keyword>
<dbReference type="GO" id="GO:0005634">
    <property type="term" value="C:nucleus"/>
    <property type="evidence" value="ECO:0007669"/>
    <property type="project" value="UniProtKB-SubCell"/>
</dbReference>
<feature type="domain" description="PARP-type" evidence="7">
    <location>
        <begin position="6"/>
        <end position="97"/>
    </location>
</feature>
<dbReference type="InterPro" id="IPR001510">
    <property type="entry name" value="Znf_PARP"/>
</dbReference>
<dbReference type="GO" id="GO:0003677">
    <property type="term" value="F:DNA binding"/>
    <property type="evidence" value="ECO:0007669"/>
    <property type="project" value="InterPro"/>
</dbReference>
<dbReference type="OMA" id="WKPKEDD"/>
<keyword evidence="9" id="KW-1185">Reference proteome</keyword>
<dbReference type="STRING" id="670386.D3AXK0"/>
<dbReference type="Pfam" id="PF10283">
    <property type="entry name" value="zf-CCHH"/>
    <property type="match status" value="1"/>
</dbReference>
<keyword evidence="2" id="KW-0479">Metal-binding</keyword>
<dbReference type="PANTHER" id="PTHR11264:SF0">
    <property type="entry name" value="URACIL-DNA GLYCOSYLASE"/>
    <property type="match status" value="1"/>
</dbReference>
<feature type="region of interest" description="Disordered" evidence="6">
    <location>
        <begin position="419"/>
        <end position="504"/>
    </location>
</feature>
<feature type="region of interest" description="Disordered" evidence="6">
    <location>
        <begin position="536"/>
        <end position="670"/>
    </location>
</feature>
<dbReference type="PANTHER" id="PTHR11264">
    <property type="entry name" value="URACIL-DNA GLYCOSYLASE"/>
    <property type="match status" value="1"/>
</dbReference>
<feature type="compositionally biased region" description="Polar residues" evidence="6">
    <location>
        <begin position="155"/>
        <end position="164"/>
    </location>
</feature>
<evidence type="ECO:0000256" key="4">
    <source>
        <dbReference type="ARBA" id="ARBA00022833"/>
    </source>
</evidence>
<evidence type="ECO:0000256" key="3">
    <source>
        <dbReference type="ARBA" id="ARBA00022771"/>
    </source>
</evidence>
<dbReference type="AlphaFoldDB" id="D3AXK0"/>
<feature type="compositionally biased region" description="Basic and acidic residues" evidence="6">
    <location>
        <begin position="575"/>
        <end position="588"/>
    </location>
</feature>
<dbReference type="InterPro" id="IPR036957">
    <property type="entry name" value="Znf_PARP_sf"/>
</dbReference>
<dbReference type="Gene3D" id="3.40.470.10">
    <property type="entry name" value="Uracil-DNA glycosylase-like domain"/>
    <property type="match status" value="1"/>
</dbReference>
<feature type="compositionally biased region" description="Basic residues" evidence="6">
    <location>
        <begin position="105"/>
        <end position="117"/>
    </location>
</feature>
<dbReference type="RefSeq" id="XP_020438374.1">
    <property type="nucleotide sequence ID" value="XM_020571851.1"/>
</dbReference>
<name>D3AXK0_HETP5</name>
<evidence type="ECO:0000259" key="7">
    <source>
        <dbReference type="PROSITE" id="PS50064"/>
    </source>
</evidence>
<evidence type="ECO:0000256" key="2">
    <source>
        <dbReference type="ARBA" id="ARBA00022723"/>
    </source>
</evidence>